<dbReference type="InterPro" id="IPR009051">
    <property type="entry name" value="Helical_ferredxn"/>
</dbReference>
<keyword evidence="1" id="KW-0479">Metal-binding</keyword>
<dbReference type="GO" id="GO:0046872">
    <property type="term" value="F:metal ion binding"/>
    <property type="evidence" value="ECO:0007669"/>
    <property type="project" value="UniProtKB-KW"/>
</dbReference>
<evidence type="ECO:0000256" key="1">
    <source>
        <dbReference type="ARBA" id="ARBA00022723"/>
    </source>
</evidence>
<dbReference type="KEGG" id="lhf:JCM16775_1244"/>
<keyword evidence="6" id="KW-1185">Reference proteome</keyword>
<dbReference type="PANTHER" id="PTHR40447:SF1">
    <property type="entry name" value="ANAEROBIC SULFITE REDUCTASE SUBUNIT A"/>
    <property type="match status" value="1"/>
</dbReference>
<keyword evidence="2" id="KW-0408">Iron</keyword>
<proteinExistence type="predicted"/>
<dbReference type="Proteomes" id="UP000321892">
    <property type="component" value="Chromosome"/>
</dbReference>
<dbReference type="PROSITE" id="PS00198">
    <property type="entry name" value="4FE4S_FER_1"/>
    <property type="match status" value="2"/>
</dbReference>
<accession>A0A510JJU3</accession>
<dbReference type="PROSITE" id="PS51379">
    <property type="entry name" value="4FE4S_FER_2"/>
    <property type="match status" value="2"/>
</dbReference>
<dbReference type="AlphaFoldDB" id="A0A510JJU3"/>
<dbReference type="Pfam" id="PF17179">
    <property type="entry name" value="Fer4_22"/>
    <property type="match status" value="1"/>
</dbReference>
<dbReference type="InterPro" id="IPR017900">
    <property type="entry name" value="4Fe4S_Fe_S_CS"/>
</dbReference>
<keyword evidence="3" id="KW-0411">Iron-sulfur</keyword>
<dbReference type="RefSeq" id="WP_026746356.1">
    <property type="nucleotide sequence ID" value="NZ_AP019823.1"/>
</dbReference>
<name>A0A510JJU3_9FUSO</name>
<evidence type="ECO:0000256" key="3">
    <source>
        <dbReference type="ARBA" id="ARBA00023014"/>
    </source>
</evidence>
<feature type="domain" description="4Fe-4S ferredoxin-type" evidence="4">
    <location>
        <begin position="255"/>
        <end position="286"/>
    </location>
</feature>
<dbReference type="OrthoDB" id="9795302at2"/>
<sequence length="386" mass="45501">MKISLNRENFNLALEKLKKEYKIYAPIEIPFRGTFSDTSVIRYSEIEKIDEICFDKKSHFSAKEIMLPITQTMFYFTEEGCKMPKEQEQKYLIFLRSCDLHGVKRVDDIYLNNKFLDIYYKRVRDKVKFVVFGCPNSFENCFCVDMGTNKTDEYNIGIKVTEKEIFADIKDDELKVYFDELIAEKNTRNADENKINEMYLDVKDEKMKKYLEEIIAENNSNKIKENVEFEMEFVEDNEIHVDIPDNIELEDIINLDLWREYDSRCIACGKCNFVCPTCTCTTTQDVFYSENENNGERRRVWASCHVNGFTDMAGGHSFRQRHGDRMRFKVMHKISDFKKRFGYQMCTGCGRCDDACPEYISFSNCINKLSAELKRISAEKRGEKSE</sequence>
<gene>
    <name evidence="5" type="ORF">JCM16775_1244</name>
</gene>
<protein>
    <submittedName>
        <fullName evidence="5">Sulfite reductase subunit A</fullName>
    </submittedName>
</protein>
<reference evidence="5 6" key="1">
    <citation type="submission" date="2019-07" db="EMBL/GenBank/DDBJ databases">
        <title>Complete Genome Sequence of Leptotrichia hofstadii Strain JCM16775.</title>
        <authorList>
            <person name="Watanabe S."/>
            <person name="Cui L."/>
        </authorList>
    </citation>
    <scope>NUCLEOTIDE SEQUENCE [LARGE SCALE GENOMIC DNA]</scope>
    <source>
        <strain evidence="5 6">JCM16775</strain>
    </source>
</reference>
<evidence type="ECO:0000256" key="2">
    <source>
        <dbReference type="ARBA" id="ARBA00023004"/>
    </source>
</evidence>
<dbReference type="InterPro" id="IPR017896">
    <property type="entry name" value="4Fe4S_Fe-S-bd"/>
</dbReference>
<dbReference type="GO" id="GO:0051536">
    <property type="term" value="F:iron-sulfur cluster binding"/>
    <property type="evidence" value="ECO:0007669"/>
    <property type="project" value="UniProtKB-KW"/>
</dbReference>
<dbReference type="EMBL" id="AP019823">
    <property type="protein sequence ID" value="BBM38535.1"/>
    <property type="molecule type" value="Genomic_DNA"/>
</dbReference>
<dbReference type="SUPFAM" id="SSF46548">
    <property type="entry name" value="alpha-helical ferredoxin"/>
    <property type="match status" value="1"/>
</dbReference>
<evidence type="ECO:0000313" key="5">
    <source>
        <dbReference type="EMBL" id="BBM38535.1"/>
    </source>
</evidence>
<dbReference type="PANTHER" id="PTHR40447">
    <property type="entry name" value="ANAEROBIC SULFITE REDUCTASE SUBUNIT A"/>
    <property type="match status" value="1"/>
</dbReference>
<evidence type="ECO:0000259" key="4">
    <source>
        <dbReference type="PROSITE" id="PS51379"/>
    </source>
</evidence>
<evidence type="ECO:0000313" key="6">
    <source>
        <dbReference type="Proteomes" id="UP000321892"/>
    </source>
</evidence>
<dbReference type="Gene3D" id="1.10.1060.10">
    <property type="entry name" value="Alpha-helical ferredoxin"/>
    <property type="match status" value="1"/>
</dbReference>
<feature type="domain" description="4Fe-4S ferredoxin-type" evidence="4">
    <location>
        <begin position="337"/>
        <end position="365"/>
    </location>
</feature>
<organism evidence="5 6">
    <name type="scientific">Leptotrichia hofstadii</name>
    <dbReference type="NCBI Taxonomy" id="157688"/>
    <lineage>
        <taxon>Bacteria</taxon>
        <taxon>Fusobacteriati</taxon>
        <taxon>Fusobacteriota</taxon>
        <taxon>Fusobacteriia</taxon>
        <taxon>Fusobacteriales</taxon>
        <taxon>Leptotrichiaceae</taxon>
        <taxon>Leptotrichia</taxon>
    </lineage>
</organism>